<proteinExistence type="predicted"/>
<sequence>ERDAERGEEEGMSDTTRDIAKQRKGKGGSTRRMGNRMDKRYEENAQKTTKKA</sequence>
<feature type="region of interest" description="Disordered" evidence="1">
    <location>
        <begin position="1"/>
        <end position="52"/>
    </location>
</feature>
<dbReference type="KEGG" id="loa:LOAG_13634"/>
<feature type="compositionally biased region" description="Acidic residues" evidence="1">
    <location>
        <begin position="1"/>
        <end position="12"/>
    </location>
</feature>
<dbReference type="AlphaFoldDB" id="A0A1S0TJ65"/>
<protein>
    <submittedName>
        <fullName evidence="2">Uncharacterized protein</fullName>
    </submittedName>
</protein>
<dbReference type="EMBL" id="JH712553">
    <property type="protein sequence ID" value="EFO14881.2"/>
    <property type="molecule type" value="Genomic_DNA"/>
</dbReference>
<feature type="compositionally biased region" description="Basic and acidic residues" evidence="1">
    <location>
        <begin position="35"/>
        <end position="45"/>
    </location>
</feature>
<organism evidence="2">
    <name type="scientific">Loa loa</name>
    <name type="common">Eye worm</name>
    <name type="synonym">Filaria loa</name>
    <dbReference type="NCBI Taxonomy" id="7209"/>
    <lineage>
        <taxon>Eukaryota</taxon>
        <taxon>Metazoa</taxon>
        <taxon>Ecdysozoa</taxon>
        <taxon>Nematoda</taxon>
        <taxon>Chromadorea</taxon>
        <taxon>Rhabditida</taxon>
        <taxon>Spirurina</taxon>
        <taxon>Spiruromorpha</taxon>
        <taxon>Filarioidea</taxon>
        <taxon>Onchocercidae</taxon>
        <taxon>Loa</taxon>
    </lineage>
</organism>
<name>A0A1S0TJ65_LOALO</name>
<gene>
    <name evidence="2" type="ORF">LOAG_13634</name>
</gene>
<dbReference type="InParanoid" id="A0A1S0TJ65"/>
<evidence type="ECO:0000313" key="2">
    <source>
        <dbReference type="EMBL" id="EFO14881.2"/>
    </source>
</evidence>
<accession>A0A1S0TJ65</accession>
<feature type="non-terminal residue" evidence="2">
    <location>
        <position position="1"/>
    </location>
</feature>
<dbReference type="GeneID" id="31251359"/>
<dbReference type="CTD" id="31251359"/>
<evidence type="ECO:0000256" key="1">
    <source>
        <dbReference type="SAM" id="MobiDB-lite"/>
    </source>
</evidence>
<dbReference type="RefSeq" id="XP_020301175.1">
    <property type="nucleotide sequence ID" value="XM_020448703.1"/>
</dbReference>
<reference evidence="2" key="1">
    <citation type="submission" date="2012-04" db="EMBL/GenBank/DDBJ databases">
        <title>The Genome Sequence of Loa loa.</title>
        <authorList>
            <consortium name="The Broad Institute Genome Sequencing Platform"/>
            <consortium name="Broad Institute Genome Sequencing Center for Infectious Disease"/>
            <person name="Nutman T.B."/>
            <person name="Fink D.L."/>
            <person name="Russ C."/>
            <person name="Young S."/>
            <person name="Zeng Q."/>
            <person name="Gargeya S."/>
            <person name="Alvarado L."/>
            <person name="Berlin A."/>
            <person name="Chapman S.B."/>
            <person name="Chen Z."/>
            <person name="Freedman E."/>
            <person name="Gellesch M."/>
            <person name="Goldberg J."/>
            <person name="Griggs A."/>
            <person name="Gujja S."/>
            <person name="Heilman E.R."/>
            <person name="Heiman D."/>
            <person name="Howarth C."/>
            <person name="Mehta T."/>
            <person name="Neiman D."/>
            <person name="Pearson M."/>
            <person name="Roberts A."/>
            <person name="Saif S."/>
            <person name="Shea T."/>
            <person name="Shenoy N."/>
            <person name="Sisk P."/>
            <person name="Stolte C."/>
            <person name="Sykes S."/>
            <person name="White J."/>
            <person name="Yandava C."/>
            <person name="Haas B."/>
            <person name="Henn M.R."/>
            <person name="Nusbaum C."/>
            <person name="Birren B."/>
        </authorList>
    </citation>
    <scope>NUCLEOTIDE SEQUENCE [LARGE SCALE GENOMIC DNA]</scope>
</reference>